<evidence type="ECO:0000259" key="7">
    <source>
        <dbReference type="PROSITE" id="PS50850"/>
    </source>
</evidence>
<feature type="transmembrane region" description="Helical" evidence="6">
    <location>
        <begin position="173"/>
        <end position="193"/>
    </location>
</feature>
<dbReference type="EMBL" id="CAUJNA010003269">
    <property type="protein sequence ID" value="CAJ1397534.1"/>
    <property type="molecule type" value="Genomic_DNA"/>
</dbReference>
<name>A0AA36N9D9_9DINO</name>
<feature type="transmembrane region" description="Helical" evidence="6">
    <location>
        <begin position="384"/>
        <end position="408"/>
    </location>
</feature>
<feature type="transmembrane region" description="Helical" evidence="6">
    <location>
        <begin position="291"/>
        <end position="309"/>
    </location>
</feature>
<dbReference type="InterPro" id="IPR036259">
    <property type="entry name" value="MFS_trans_sf"/>
</dbReference>
<evidence type="ECO:0000256" key="5">
    <source>
        <dbReference type="SAM" id="MobiDB-lite"/>
    </source>
</evidence>
<dbReference type="Gene3D" id="1.20.1250.20">
    <property type="entry name" value="MFS general substrate transporter like domains"/>
    <property type="match status" value="1"/>
</dbReference>
<keyword evidence="3 6" id="KW-1133">Transmembrane helix</keyword>
<dbReference type="InterPro" id="IPR011701">
    <property type="entry name" value="MFS"/>
</dbReference>
<keyword evidence="9" id="KW-1185">Reference proteome</keyword>
<evidence type="ECO:0000256" key="2">
    <source>
        <dbReference type="ARBA" id="ARBA00022692"/>
    </source>
</evidence>
<dbReference type="InterPro" id="IPR020846">
    <property type="entry name" value="MFS_dom"/>
</dbReference>
<dbReference type="PANTHER" id="PTHR43826">
    <property type="entry name" value="GLUCOSE-6-PHOSPHATE EXCHANGER SLC37A4"/>
    <property type="match status" value="1"/>
</dbReference>
<feature type="transmembrane region" description="Helical" evidence="6">
    <location>
        <begin position="53"/>
        <end position="72"/>
    </location>
</feature>
<dbReference type="PANTHER" id="PTHR43826:SF8">
    <property type="entry name" value="MAJOR FACILITATOR SUPERFAMILY (MFS) PROFILE DOMAIN-CONTAINING PROTEIN"/>
    <property type="match status" value="1"/>
</dbReference>
<dbReference type="SUPFAM" id="SSF103473">
    <property type="entry name" value="MFS general substrate transporter"/>
    <property type="match status" value="1"/>
</dbReference>
<dbReference type="GO" id="GO:0012505">
    <property type="term" value="C:endomembrane system"/>
    <property type="evidence" value="ECO:0007669"/>
    <property type="project" value="UniProtKB-SubCell"/>
</dbReference>
<comment type="caution">
    <text evidence="8">The sequence shown here is derived from an EMBL/GenBank/DDBJ whole genome shotgun (WGS) entry which is preliminary data.</text>
</comment>
<reference evidence="8" key="1">
    <citation type="submission" date="2023-08" db="EMBL/GenBank/DDBJ databases">
        <authorList>
            <person name="Chen Y."/>
            <person name="Shah S."/>
            <person name="Dougan E. K."/>
            <person name="Thang M."/>
            <person name="Chan C."/>
        </authorList>
    </citation>
    <scope>NUCLEOTIDE SEQUENCE</scope>
</reference>
<keyword evidence="4 6" id="KW-0472">Membrane</keyword>
<comment type="subcellular location">
    <subcellularLocation>
        <location evidence="1">Endomembrane system</location>
        <topology evidence="1">Multi-pass membrane protein</topology>
    </subcellularLocation>
</comment>
<feature type="transmembrane region" description="Helical" evidence="6">
    <location>
        <begin position="138"/>
        <end position="161"/>
    </location>
</feature>
<evidence type="ECO:0000313" key="9">
    <source>
        <dbReference type="Proteomes" id="UP001178507"/>
    </source>
</evidence>
<dbReference type="Proteomes" id="UP001178507">
    <property type="component" value="Unassembled WGS sequence"/>
</dbReference>
<feature type="domain" description="Major facilitator superfamily (MFS) profile" evidence="7">
    <location>
        <begin position="14"/>
        <end position="413"/>
    </location>
</feature>
<evidence type="ECO:0000313" key="8">
    <source>
        <dbReference type="EMBL" id="CAJ1397534.1"/>
    </source>
</evidence>
<dbReference type="GO" id="GO:0061513">
    <property type="term" value="F:glucose 6-phosphate:phosphate antiporter activity"/>
    <property type="evidence" value="ECO:0007669"/>
    <property type="project" value="TreeGrafter"/>
</dbReference>
<proteinExistence type="predicted"/>
<evidence type="ECO:0000256" key="6">
    <source>
        <dbReference type="SAM" id="Phobius"/>
    </source>
</evidence>
<feature type="transmembrane region" description="Helical" evidence="6">
    <location>
        <begin position="321"/>
        <end position="340"/>
    </location>
</feature>
<dbReference type="Pfam" id="PF07690">
    <property type="entry name" value="MFS_1"/>
    <property type="match status" value="1"/>
</dbReference>
<evidence type="ECO:0000256" key="1">
    <source>
        <dbReference type="ARBA" id="ARBA00004127"/>
    </source>
</evidence>
<dbReference type="PROSITE" id="PS50850">
    <property type="entry name" value="MFS"/>
    <property type="match status" value="1"/>
</dbReference>
<feature type="transmembrane region" description="Helical" evidence="6">
    <location>
        <begin position="214"/>
        <end position="240"/>
    </location>
</feature>
<dbReference type="InterPro" id="IPR051337">
    <property type="entry name" value="OPA_Antiporter"/>
</dbReference>
<accession>A0AA36N9D9</accession>
<feature type="region of interest" description="Disordered" evidence="5">
    <location>
        <begin position="422"/>
        <end position="442"/>
    </location>
</feature>
<feature type="transmembrane region" description="Helical" evidence="6">
    <location>
        <begin position="14"/>
        <end position="33"/>
    </location>
</feature>
<dbReference type="GO" id="GO:0016020">
    <property type="term" value="C:membrane"/>
    <property type="evidence" value="ECO:0007669"/>
    <property type="project" value="UniProtKB-ARBA"/>
</dbReference>
<keyword evidence="2 6" id="KW-0812">Transmembrane</keyword>
<gene>
    <name evidence="8" type="ORF">EVOR1521_LOCUS21529</name>
</gene>
<feature type="transmembrane region" description="Helical" evidence="6">
    <location>
        <begin position="260"/>
        <end position="284"/>
    </location>
</feature>
<protein>
    <recommendedName>
        <fullName evidence="7">Major facilitator superfamily (MFS) profile domain-containing protein</fullName>
    </recommendedName>
</protein>
<evidence type="ECO:0000256" key="4">
    <source>
        <dbReference type="ARBA" id="ARBA00023136"/>
    </source>
</evidence>
<feature type="transmembrane region" description="Helical" evidence="6">
    <location>
        <begin position="352"/>
        <end position="372"/>
    </location>
</feature>
<evidence type="ECO:0000256" key="3">
    <source>
        <dbReference type="ARBA" id="ARBA00022989"/>
    </source>
</evidence>
<feature type="transmembrane region" description="Helical" evidence="6">
    <location>
        <begin position="107"/>
        <end position="126"/>
    </location>
</feature>
<dbReference type="GO" id="GO:0035435">
    <property type="term" value="P:phosphate ion transmembrane transport"/>
    <property type="evidence" value="ECO:0007669"/>
    <property type="project" value="TreeGrafter"/>
</dbReference>
<organism evidence="8 9">
    <name type="scientific">Effrenium voratum</name>
    <dbReference type="NCBI Taxonomy" id="2562239"/>
    <lineage>
        <taxon>Eukaryota</taxon>
        <taxon>Sar</taxon>
        <taxon>Alveolata</taxon>
        <taxon>Dinophyceae</taxon>
        <taxon>Suessiales</taxon>
        <taxon>Symbiodiniaceae</taxon>
        <taxon>Effrenium</taxon>
    </lineage>
</organism>
<sequence length="442" mass="47764">MKSIPAETPNAPTLLRYAAICLPLFGEQFLSAMPSAVLPAMRMDESLSLDDEMITAVLASGMLINGLGKLFGGVLIDRYGARSFLSWSMLLMAAAALGFALGRDLAAPLLGFVFLKLCAAGGWLCACKLMEQHFPRETWSWCFAVVGVGSRCGAVLARLGLGALLKKLAWRHVAIITAAFMLLLRYACLAVIPRASTRKESQEASEMLPWWKRACAILCNTSMLLYFGVMAGATCLAASLDDDVALILQDVLQLDEADASMASAVFPAGLVSSLLLAAPAYSFLERRRSKFILELSLQVVLVLVLYSLLQLVLSGVQNRAFYEIGLFLIAFTVGLTYYVTPNAFPLSFGEDCAFASAVLDIAGLVAAFLFHTTSSKIFGSGGSWHHVLGILLGFALLQLLCTAVLFLFPRLTPHLSAEADRRPSHSEFEGVTSQIIGKREEQ</sequence>
<dbReference type="AlphaFoldDB" id="A0AA36N9D9"/>
<feature type="transmembrane region" description="Helical" evidence="6">
    <location>
        <begin position="84"/>
        <end position="101"/>
    </location>
</feature>